<dbReference type="RefSeq" id="WP_306870335.1">
    <property type="nucleotide sequence ID" value="NZ_JAUSRB010000002.1"/>
</dbReference>
<evidence type="ECO:0000313" key="3">
    <source>
        <dbReference type="EMBL" id="MDP9868015.1"/>
    </source>
</evidence>
<gene>
    <name evidence="3" type="ORF">J2S55_007281</name>
</gene>
<evidence type="ECO:0000256" key="1">
    <source>
        <dbReference type="SAM" id="MobiDB-lite"/>
    </source>
</evidence>
<keyword evidence="4" id="KW-1185">Reference proteome</keyword>
<sequence length="291" mass="30013">MKLSFSTLGLPGEGLPEAIEIATAHGCDGLELRLHPDTGVHVGLPAAGGGRTAPRDSGGSGDQGRAEPPGDRSRVRAAVAAAGLEISALAGYTGICEPGDDGPVIEALTAELVLAADLGAPGVRVFPRGEDPAVGARRLRAVAPEARRLGVRMLVETHDAMPTGAAVARLLDGAGEPEVTGAIWDLLHPWRHGESPADTLAALGGHLAYVQVKDAGPDLTPVPMGQGVVPLEEAGALLRGRGYDGWVSLEWERTWYPHVAPLEEVIPGAVAWVRRFSLSGPGAVRPTPSEG</sequence>
<dbReference type="SUPFAM" id="SSF51658">
    <property type="entry name" value="Xylose isomerase-like"/>
    <property type="match status" value="1"/>
</dbReference>
<dbReference type="Pfam" id="PF01261">
    <property type="entry name" value="AP_endonuc_2"/>
    <property type="match status" value="1"/>
</dbReference>
<dbReference type="Proteomes" id="UP001230426">
    <property type="component" value="Unassembled WGS sequence"/>
</dbReference>
<reference evidence="3 4" key="1">
    <citation type="submission" date="2023-07" db="EMBL/GenBank/DDBJ databases">
        <title>Sequencing the genomes of 1000 actinobacteria strains.</title>
        <authorList>
            <person name="Klenk H.-P."/>
        </authorList>
    </citation>
    <scope>NUCLEOTIDE SEQUENCE [LARGE SCALE GENOMIC DNA]</scope>
    <source>
        <strain evidence="3 4">DSM 44109</strain>
    </source>
</reference>
<feature type="compositionally biased region" description="Basic and acidic residues" evidence="1">
    <location>
        <begin position="64"/>
        <end position="73"/>
    </location>
</feature>
<comment type="caution">
    <text evidence="3">The sequence shown here is derived from an EMBL/GenBank/DDBJ whole genome shotgun (WGS) entry which is preliminary data.</text>
</comment>
<protein>
    <submittedName>
        <fullName evidence="3">Sugar phosphate isomerase/epimerase</fullName>
    </submittedName>
</protein>
<evidence type="ECO:0000313" key="4">
    <source>
        <dbReference type="Proteomes" id="UP001230426"/>
    </source>
</evidence>
<dbReference type="EMBL" id="JAUSRB010000002">
    <property type="protein sequence ID" value="MDP9868015.1"/>
    <property type="molecule type" value="Genomic_DNA"/>
</dbReference>
<feature type="domain" description="Xylose isomerase-like TIM barrel" evidence="2">
    <location>
        <begin position="68"/>
        <end position="275"/>
    </location>
</feature>
<name>A0ABT9RI46_9ACTN</name>
<dbReference type="PANTHER" id="PTHR12110">
    <property type="entry name" value="HYDROXYPYRUVATE ISOMERASE"/>
    <property type="match status" value="1"/>
</dbReference>
<feature type="region of interest" description="Disordered" evidence="1">
    <location>
        <begin position="41"/>
        <end position="73"/>
    </location>
</feature>
<dbReference type="Gene3D" id="3.20.20.150">
    <property type="entry name" value="Divalent-metal-dependent TIM barrel enzymes"/>
    <property type="match status" value="1"/>
</dbReference>
<dbReference type="InterPro" id="IPR013022">
    <property type="entry name" value="Xyl_isomerase-like_TIM-brl"/>
</dbReference>
<organism evidence="3 4">
    <name type="scientific">Streptosporangium brasiliense</name>
    <dbReference type="NCBI Taxonomy" id="47480"/>
    <lineage>
        <taxon>Bacteria</taxon>
        <taxon>Bacillati</taxon>
        <taxon>Actinomycetota</taxon>
        <taxon>Actinomycetes</taxon>
        <taxon>Streptosporangiales</taxon>
        <taxon>Streptosporangiaceae</taxon>
        <taxon>Streptosporangium</taxon>
    </lineage>
</organism>
<keyword evidence="3" id="KW-0413">Isomerase</keyword>
<evidence type="ECO:0000259" key="2">
    <source>
        <dbReference type="Pfam" id="PF01261"/>
    </source>
</evidence>
<accession>A0ABT9RI46</accession>
<dbReference type="GO" id="GO:0016853">
    <property type="term" value="F:isomerase activity"/>
    <property type="evidence" value="ECO:0007669"/>
    <property type="project" value="UniProtKB-KW"/>
</dbReference>
<dbReference type="InterPro" id="IPR036237">
    <property type="entry name" value="Xyl_isomerase-like_sf"/>
</dbReference>
<proteinExistence type="predicted"/>
<dbReference type="InterPro" id="IPR050312">
    <property type="entry name" value="IolE/XylAMocC-like"/>
</dbReference>